<comment type="caution">
    <text evidence="2">The sequence shown here is derived from an EMBL/GenBank/DDBJ whole genome shotgun (WGS) entry which is preliminary data.</text>
</comment>
<dbReference type="Proteomes" id="UP000010420">
    <property type="component" value="Unassembled WGS sequence"/>
</dbReference>
<keyword evidence="3" id="KW-1185">Reference proteome</keyword>
<evidence type="ECO:0000313" key="3">
    <source>
        <dbReference type="Proteomes" id="UP000010420"/>
    </source>
</evidence>
<keyword evidence="1" id="KW-1133">Transmembrane helix</keyword>
<dbReference type="EMBL" id="AMEZ01000011">
    <property type="protein sequence ID" value="EKY29336.1"/>
    <property type="molecule type" value="Genomic_DNA"/>
</dbReference>
<organism evidence="2 3">
    <name type="scientific">Clostridium celatum DSM 1785</name>
    <dbReference type="NCBI Taxonomy" id="545697"/>
    <lineage>
        <taxon>Bacteria</taxon>
        <taxon>Bacillati</taxon>
        <taxon>Bacillota</taxon>
        <taxon>Clostridia</taxon>
        <taxon>Eubacteriales</taxon>
        <taxon>Clostridiaceae</taxon>
        <taxon>Clostridium</taxon>
    </lineage>
</organism>
<evidence type="ECO:0000256" key="1">
    <source>
        <dbReference type="SAM" id="Phobius"/>
    </source>
</evidence>
<gene>
    <name evidence="2" type="ORF">HMPREF0216_00304</name>
</gene>
<name>L1QN49_9CLOT</name>
<proteinExistence type="predicted"/>
<reference evidence="2 3" key="1">
    <citation type="submission" date="2012-05" db="EMBL/GenBank/DDBJ databases">
        <authorList>
            <person name="Weinstock G."/>
            <person name="Sodergren E."/>
            <person name="Lobos E.A."/>
            <person name="Fulton L."/>
            <person name="Fulton R."/>
            <person name="Courtney L."/>
            <person name="Fronick C."/>
            <person name="O'Laughlin M."/>
            <person name="Godfrey J."/>
            <person name="Wilson R.M."/>
            <person name="Miner T."/>
            <person name="Farmer C."/>
            <person name="Delehaunty K."/>
            <person name="Cordes M."/>
            <person name="Minx P."/>
            <person name="Tomlinson C."/>
            <person name="Chen J."/>
            <person name="Wollam A."/>
            <person name="Pepin K.H."/>
            <person name="Bhonagiri V."/>
            <person name="Zhang X."/>
            <person name="Suruliraj S."/>
            <person name="Warren W."/>
            <person name="Mitreva M."/>
            <person name="Mardis E.R."/>
            <person name="Wilson R.K."/>
        </authorList>
    </citation>
    <scope>NUCLEOTIDE SEQUENCE [LARGE SCALE GENOMIC DNA]</scope>
    <source>
        <strain evidence="2 3">DSM 1785</strain>
    </source>
</reference>
<protein>
    <submittedName>
        <fullName evidence="2">Uncharacterized protein</fullName>
    </submittedName>
</protein>
<dbReference type="AlphaFoldDB" id="L1QN49"/>
<accession>L1QN49</accession>
<dbReference type="HOGENOM" id="CLU_3267984_0_0_9"/>
<feature type="transmembrane region" description="Helical" evidence="1">
    <location>
        <begin position="20"/>
        <end position="39"/>
    </location>
</feature>
<evidence type="ECO:0000313" key="2">
    <source>
        <dbReference type="EMBL" id="EKY29336.1"/>
    </source>
</evidence>
<keyword evidence="1" id="KW-0472">Membrane</keyword>
<keyword evidence="1" id="KW-0812">Transmembrane</keyword>
<sequence>MRRATVIRALAEKDILYSFWLFLLLTEIILCILTDSFIFEN</sequence>